<feature type="domain" description="DUF4116" evidence="1">
    <location>
        <begin position="314"/>
        <end position="362"/>
    </location>
</feature>
<dbReference type="Pfam" id="PF13475">
    <property type="entry name" value="DUF4116"/>
    <property type="match status" value="4"/>
</dbReference>
<accession>D2VYM5</accession>
<gene>
    <name evidence="2" type="ORF">NAEGRDRAFT_74173</name>
</gene>
<keyword evidence="3" id="KW-1185">Reference proteome</keyword>
<dbReference type="VEuPathDB" id="AmoebaDB:NAEGRDRAFT_74173"/>
<dbReference type="GeneID" id="8853816"/>
<name>D2VYM5_NAEGR</name>
<protein>
    <submittedName>
        <fullName evidence="2">Predicted protein</fullName>
    </submittedName>
</protein>
<evidence type="ECO:0000259" key="1">
    <source>
        <dbReference type="Pfam" id="PF13475"/>
    </source>
</evidence>
<reference evidence="2 3" key="1">
    <citation type="journal article" date="2010" name="Cell">
        <title>The genome of Naegleria gruberi illuminates early eukaryotic versatility.</title>
        <authorList>
            <person name="Fritz-Laylin L.K."/>
            <person name="Prochnik S.E."/>
            <person name="Ginger M.L."/>
            <person name="Dacks J.B."/>
            <person name="Carpenter M.L."/>
            <person name="Field M.C."/>
            <person name="Kuo A."/>
            <person name="Paredez A."/>
            <person name="Chapman J."/>
            <person name="Pham J."/>
            <person name="Shu S."/>
            <person name="Neupane R."/>
            <person name="Cipriano M."/>
            <person name="Mancuso J."/>
            <person name="Tu H."/>
            <person name="Salamov A."/>
            <person name="Lindquist E."/>
            <person name="Shapiro H."/>
            <person name="Lucas S."/>
            <person name="Grigoriev I.V."/>
            <person name="Cande W.Z."/>
            <person name="Fulton C."/>
            <person name="Rokhsar D.S."/>
            <person name="Dawson S.C."/>
        </authorList>
    </citation>
    <scope>NUCLEOTIDE SEQUENCE [LARGE SCALE GENOMIC DNA]</scope>
    <source>
        <strain evidence="2 3">NEG-M</strain>
    </source>
</reference>
<evidence type="ECO:0000313" key="3">
    <source>
        <dbReference type="Proteomes" id="UP000006671"/>
    </source>
</evidence>
<dbReference type="AlphaFoldDB" id="D2VYM5"/>
<evidence type="ECO:0000313" key="2">
    <source>
        <dbReference type="EMBL" id="EFC38082.1"/>
    </source>
</evidence>
<feature type="domain" description="DUF4116" evidence="1">
    <location>
        <begin position="183"/>
        <end position="231"/>
    </location>
</feature>
<proteinExistence type="predicted"/>
<dbReference type="Proteomes" id="UP000006671">
    <property type="component" value="Unassembled WGS sequence"/>
</dbReference>
<feature type="domain" description="DUF4116" evidence="1">
    <location>
        <begin position="133"/>
        <end position="181"/>
    </location>
</feature>
<dbReference type="InterPro" id="IPR025197">
    <property type="entry name" value="DUF4116"/>
</dbReference>
<dbReference type="KEGG" id="ngr:NAEGRDRAFT_74173"/>
<sequence length="400" mass="46235">MQTLLLDQSFQSNLLSTKIRDIPHHLKYQTIIAPIVSGGSEHLKETIKFLDTRRDWFTILKFMNEHNSGHNPFSNVSISSLGFKYSLSSRHELFEIYINLGKELKFDSNFIFQIVGISPGFIYNNSNEVIRNDREVVLRSVKGVGSMLSIASDRLKDDREIVMAAVKQDGGSLRYANDRFKSDRELVLSAVKSSGHALQSVHESLRNDREIVELAISHCWSFLGSAGEEMKNDREIVMKAVMRNEQGSAFQYASRELKLDKKFVLEVVRKSKGFALEYALEELIKDREFLVEILEIPERSSTAIYSIARFIKDDRDLILLTAKYDGFIIKYINEEFKKDKEIVFEAVSQNINVFQHIDKSLRDDKEFVLRLARKNSKIIQFLTKSMKKDHEFMSQINKLK</sequence>
<dbReference type="EMBL" id="GG738911">
    <property type="protein sequence ID" value="EFC38082.1"/>
    <property type="molecule type" value="Genomic_DNA"/>
</dbReference>
<feature type="domain" description="DUF4116" evidence="1">
    <location>
        <begin position="233"/>
        <end position="283"/>
    </location>
</feature>
<dbReference type="RefSeq" id="XP_002670826.1">
    <property type="nucleotide sequence ID" value="XM_002670780.1"/>
</dbReference>
<organism evidence="3">
    <name type="scientific">Naegleria gruberi</name>
    <name type="common">Amoeba</name>
    <dbReference type="NCBI Taxonomy" id="5762"/>
    <lineage>
        <taxon>Eukaryota</taxon>
        <taxon>Discoba</taxon>
        <taxon>Heterolobosea</taxon>
        <taxon>Tetramitia</taxon>
        <taxon>Eutetramitia</taxon>
        <taxon>Vahlkampfiidae</taxon>
        <taxon>Naegleria</taxon>
    </lineage>
</organism>
<dbReference type="InParanoid" id="D2VYM5"/>